<dbReference type="SUPFAM" id="SSF54523">
    <property type="entry name" value="Pili subunits"/>
    <property type="match status" value="1"/>
</dbReference>
<dbReference type="Gene3D" id="3.30.700.10">
    <property type="entry name" value="Glycoprotein, Type 4 Pilin"/>
    <property type="match status" value="1"/>
</dbReference>
<accession>A0A1G2HVX9</accession>
<feature type="transmembrane region" description="Helical" evidence="1">
    <location>
        <begin position="34"/>
        <end position="56"/>
    </location>
</feature>
<dbReference type="PROSITE" id="PS00409">
    <property type="entry name" value="PROKAR_NTER_METHYL"/>
    <property type="match status" value="1"/>
</dbReference>
<gene>
    <name evidence="2" type="ORF">A2822_00600</name>
</gene>
<sequence length="310" mass="33582">MSLLSSAYHYFKNIMICKKPINRESGAGFTLIEILVVIFILAVLVLVSIPALDLFLKNSHVANGMQEFYTALTLAQSKTIASQDESQYGVYVDTGVSPHRYVIFKGATYATRLEAADQSFWLPKTVEFSEILLGSGNEVVFSKLTGYANPAGSVSVRLKADASKTKTVYISSAGILDFTAPAVVADTRVKDSRHVHVDYSRVIDTATESITMLFDGTVSQVIPIAVNMAGGQIYWTGTVAAGGSDQTVTVRTHRLNDADTQFSIHRDASMNNKSLRVTISGDSSGNLALYSADGLTTSFSSVYVSDLEWQ</sequence>
<keyword evidence="1" id="KW-1133">Transmembrane helix</keyword>
<keyword evidence="1" id="KW-0472">Membrane</keyword>
<evidence type="ECO:0000256" key="1">
    <source>
        <dbReference type="SAM" id="Phobius"/>
    </source>
</evidence>
<dbReference type="Proteomes" id="UP000178774">
    <property type="component" value="Unassembled WGS sequence"/>
</dbReference>
<keyword evidence="1" id="KW-0812">Transmembrane</keyword>
<dbReference type="InterPro" id="IPR012902">
    <property type="entry name" value="N_methyl_site"/>
</dbReference>
<organism evidence="2 3">
    <name type="scientific">Candidatus Staskawiczbacteria bacterium RIFCSPHIGHO2_01_FULL_41_41</name>
    <dbReference type="NCBI Taxonomy" id="1802203"/>
    <lineage>
        <taxon>Bacteria</taxon>
        <taxon>Candidatus Staskawicziibacteriota</taxon>
    </lineage>
</organism>
<evidence type="ECO:0000313" key="3">
    <source>
        <dbReference type="Proteomes" id="UP000178774"/>
    </source>
</evidence>
<comment type="caution">
    <text evidence="2">The sequence shown here is derived from an EMBL/GenBank/DDBJ whole genome shotgun (WGS) entry which is preliminary data.</text>
</comment>
<dbReference type="Pfam" id="PF07963">
    <property type="entry name" value="N_methyl"/>
    <property type="match status" value="1"/>
</dbReference>
<dbReference type="AlphaFoldDB" id="A0A1G2HVX9"/>
<evidence type="ECO:0000313" key="2">
    <source>
        <dbReference type="EMBL" id="OGZ66682.1"/>
    </source>
</evidence>
<protein>
    <recommendedName>
        <fullName evidence="4">General secretion pathway GspH domain-containing protein</fullName>
    </recommendedName>
</protein>
<dbReference type="InterPro" id="IPR045584">
    <property type="entry name" value="Pilin-like"/>
</dbReference>
<evidence type="ECO:0008006" key="4">
    <source>
        <dbReference type="Google" id="ProtNLM"/>
    </source>
</evidence>
<reference evidence="2 3" key="1">
    <citation type="journal article" date="2016" name="Nat. Commun.">
        <title>Thousands of microbial genomes shed light on interconnected biogeochemical processes in an aquifer system.</title>
        <authorList>
            <person name="Anantharaman K."/>
            <person name="Brown C.T."/>
            <person name="Hug L.A."/>
            <person name="Sharon I."/>
            <person name="Castelle C.J."/>
            <person name="Probst A.J."/>
            <person name="Thomas B.C."/>
            <person name="Singh A."/>
            <person name="Wilkins M.J."/>
            <person name="Karaoz U."/>
            <person name="Brodie E.L."/>
            <person name="Williams K.H."/>
            <person name="Hubbard S.S."/>
            <person name="Banfield J.F."/>
        </authorList>
    </citation>
    <scope>NUCLEOTIDE SEQUENCE [LARGE SCALE GENOMIC DNA]</scope>
</reference>
<proteinExistence type="predicted"/>
<dbReference type="NCBIfam" id="TIGR02532">
    <property type="entry name" value="IV_pilin_GFxxxE"/>
    <property type="match status" value="1"/>
</dbReference>
<dbReference type="EMBL" id="MHOP01000002">
    <property type="protein sequence ID" value="OGZ66682.1"/>
    <property type="molecule type" value="Genomic_DNA"/>
</dbReference>
<name>A0A1G2HVX9_9BACT</name>